<name>A0A923E1D7_9ACTO</name>
<protein>
    <submittedName>
        <fullName evidence="2">Membrane protein</fullName>
    </submittedName>
</protein>
<dbReference type="InterPro" id="IPR010540">
    <property type="entry name" value="CmpB_TMEM229"/>
</dbReference>
<feature type="transmembrane region" description="Helical" evidence="1">
    <location>
        <begin position="264"/>
        <end position="286"/>
    </location>
</feature>
<evidence type="ECO:0000313" key="2">
    <source>
        <dbReference type="EMBL" id="MBB6334168.1"/>
    </source>
</evidence>
<proteinExistence type="predicted"/>
<accession>A0A923E1D7</accession>
<keyword evidence="1" id="KW-0812">Transmembrane</keyword>
<feature type="transmembrane region" description="Helical" evidence="1">
    <location>
        <begin position="159"/>
        <end position="183"/>
    </location>
</feature>
<keyword evidence="1" id="KW-1133">Transmembrane helix</keyword>
<gene>
    <name evidence="2" type="ORF">HD592_000733</name>
</gene>
<feature type="transmembrane region" description="Helical" evidence="1">
    <location>
        <begin position="298"/>
        <end position="323"/>
    </location>
</feature>
<reference evidence="2" key="1">
    <citation type="submission" date="2020-08" db="EMBL/GenBank/DDBJ databases">
        <title>Sequencing the genomes of 1000 actinobacteria strains.</title>
        <authorList>
            <person name="Klenk H.-P."/>
        </authorList>
    </citation>
    <scope>NUCLEOTIDE SEQUENCE</scope>
    <source>
        <strain evidence="2">DSM 10695</strain>
    </source>
</reference>
<comment type="caution">
    <text evidence="2">The sequence shown here is derived from an EMBL/GenBank/DDBJ whole genome shotgun (WGS) entry which is preliminary data.</text>
</comment>
<feature type="transmembrane region" description="Helical" evidence="1">
    <location>
        <begin position="195"/>
        <end position="217"/>
    </location>
</feature>
<dbReference type="Pfam" id="PF06541">
    <property type="entry name" value="ABC_trans_CmpB"/>
    <property type="match status" value="1"/>
</dbReference>
<sequence>MRTKPGTAAIRSWSRARRIAARTVFLLVALVSVVLVVYVALGIAAAQTPVRDPMTWIHIGVLALDAVGCVTIIVYDFVVATRSVKLLVRATLFAVIVALLIDVGRNGIELWQLYYLLQAALIIGFETATDDELRRGHRLRRPWERGGNPKRRGYIPLNFFNLFWVFLVASIVGLGIEVLWRLLTVGALESRAGLLWGPFSPIYGFGALLMTIALNRWWNSPKTVIVLVSALIGGAFEFAVSWWMEYSFGIIAWDYSKELLNIDGRTDLAHCLAWGLLGLVWIRLLLPDLLELVERIPLTWRAALTVATALFIIVDACMTLLVLDRWQAREAGAASTSAIDAFIDSHYDERFMQTRFETMTIGDKPASPLEVTGP</sequence>
<dbReference type="AlphaFoldDB" id="A0A923E1D7"/>
<evidence type="ECO:0000256" key="1">
    <source>
        <dbReference type="SAM" id="Phobius"/>
    </source>
</evidence>
<feature type="transmembrane region" description="Helical" evidence="1">
    <location>
        <begin position="86"/>
        <end position="104"/>
    </location>
</feature>
<feature type="transmembrane region" description="Helical" evidence="1">
    <location>
        <begin position="224"/>
        <end position="244"/>
    </location>
</feature>
<dbReference type="Proteomes" id="UP000617426">
    <property type="component" value="Unassembled WGS sequence"/>
</dbReference>
<evidence type="ECO:0000313" key="3">
    <source>
        <dbReference type="Proteomes" id="UP000617426"/>
    </source>
</evidence>
<keyword evidence="3" id="KW-1185">Reference proteome</keyword>
<dbReference type="EMBL" id="JACHMK010000001">
    <property type="protein sequence ID" value="MBB6334168.1"/>
    <property type="molecule type" value="Genomic_DNA"/>
</dbReference>
<feature type="transmembrane region" description="Helical" evidence="1">
    <location>
        <begin position="21"/>
        <end position="44"/>
    </location>
</feature>
<dbReference type="RefSeq" id="WP_184451963.1">
    <property type="nucleotide sequence ID" value="NZ_JACHMK010000001.1"/>
</dbReference>
<keyword evidence="1" id="KW-0472">Membrane</keyword>
<feature type="transmembrane region" description="Helical" evidence="1">
    <location>
        <begin position="56"/>
        <end position="79"/>
    </location>
</feature>
<organism evidence="2 3">
    <name type="scientific">Schaalia hyovaginalis</name>
    <dbReference type="NCBI Taxonomy" id="29316"/>
    <lineage>
        <taxon>Bacteria</taxon>
        <taxon>Bacillati</taxon>
        <taxon>Actinomycetota</taxon>
        <taxon>Actinomycetes</taxon>
        <taxon>Actinomycetales</taxon>
        <taxon>Actinomycetaceae</taxon>
        <taxon>Schaalia</taxon>
    </lineage>
</organism>